<dbReference type="Pfam" id="PF02782">
    <property type="entry name" value="FGGY_C"/>
    <property type="match status" value="1"/>
</dbReference>
<name>A0ABN1IML0_9FLAO</name>
<evidence type="ECO:0000313" key="6">
    <source>
        <dbReference type="EMBL" id="GAA0717539.1"/>
    </source>
</evidence>
<dbReference type="PANTHER" id="PTHR43095">
    <property type="entry name" value="SUGAR KINASE"/>
    <property type="match status" value="1"/>
</dbReference>
<reference evidence="6 7" key="1">
    <citation type="journal article" date="2019" name="Int. J. Syst. Evol. Microbiol.">
        <title>The Global Catalogue of Microorganisms (GCM) 10K type strain sequencing project: providing services to taxonomists for standard genome sequencing and annotation.</title>
        <authorList>
            <consortium name="The Broad Institute Genomics Platform"/>
            <consortium name="The Broad Institute Genome Sequencing Center for Infectious Disease"/>
            <person name="Wu L."/>
            <person name="Ma J."/>
        </authorList>
    </citation>
    <scope>NUCLEOTIDE SEQUENCE [LARGE SCALE GENOMIC DNA]</scope>
    <source>
        <strain evidence="6 7">JCM 15974</strain>
    </source>
</reference>
<dbReference type="InterPro" id="IPR018485">
    <property type="entry name" value="FGGY_C"/>
</dbReference>
<dbReference type="RefSeq" id="WP_343911683.1">
    <property type="nucleotide sequence ID" value="NZ_BAAAGE010000001.1"/>
</dbReference>
<organism evidence="6 7">
    <name type="scientific">Aquimarina litoralis</name>
    <dbReference type="NCBI Taxonomy" id="584605"/>
    <lineage>
        <taxon>Bacteria</taxon>
        <taxon>Pseudomonadati</taxon>
        <taxon>Bacteroidota</taxon>
        <taxon>Flavobacteriia</taxon>
        <taxon>Flavobacteriales</taxon>
        <taxon>Flavobacteriaceae</taxon>
        <taxon>Aquimarina</taxon>
    </lineage>
</organism>
<keyword evidence="7" id="KW-1185">Reference proteome</keyword>
<evidence type="ECO:0000313" key="7">
    <source>
        <dbReference type="Proteomes" id="UP001501758"/>
    </source>
</evidence>
<comment type="caution">
    <text evidence="6">The sequence shown here is derived from an EMBL/GenBank/DDBJ whole genome shotgun (WGS) entry which is preliminary data.</text>
</comment>
<keyword evidence="3 6" id="KW-0418">Kinase</keyword>
<dbReference type="InterPro" id="IPR018484">
    <property type="entry name" value="FGGY_N"/>
</dbReference>
<keyword evidence="2" id="KW-0808">Transferase</keyword>
<dbReference type="InterPro" id="IPR050406">
    <property type="entry name" value="FGGY_Carb_Kinase"/>
</dbReference>
<protein>
    <submittedName>
        <fullName evidence="6">FGGY-family carbohydrate kinase</fullName>
    </submittedName>
</protein>
<dbReference type="EMBL" id="BAAAGE010000001">
    <property type="protein sequence ID" value="GAA0717539.1"/>
    <property type="molecule type" value="Genomic_DNA"/>
</dbReference>
<dbReference type="GO" id="GO:0016301">
    <property type="term" value="F:kinase activity"/>
    <property type="evidence" value="ECO:0007669"/>
    <property type="project" value="UniProtKB-KW"/>
</dbReference>
<evidence type="ECO:0000259" key="4">
    <source>
        <dbReference type="Pfam" id="PF00370"/>
    </source>
</evidence>
<dbReference type="SUPFAM" id="SSF53067">
    <property type="entry name" value="Actin-like ATPase domain"/>
    <property type="match status" value="2"/>
</dbReference>
<gene>
    <name evidence="6" type="ORF">GCM10009430_14590</name>
</gene>
<comment type="similarity">
    <text evidence="1">Belongs to the FGGY kinase family.</text>
</comment>
<sequence length="496" mass="55183">MYYIGFDIGSSSVKAALVDAETGKSVASLSEPEEEMNIIAIEKDWAEQDPELWWQYVCKASKRLLKENSITPNRIKGIGIAYQMHGLVLVDHNHNLIRNSIIWCDSRAVNIGEDAFEKLGEDTCLNNLLNSPANFTASKLKWVRDNEPENYAKIHKFLLPGDYVAFKFSGVVNTTIPGLSEGTLWDFKKKKSANWLLEHFEIDTNIVPDIVPTFSEQSVLSEDGAKESGLEAGIPILYRAGDQPNNALSLNVFNPGEVAATGGTSGVLYAITDNLEVKEGVKVNNFAHVNHTEEHTSIGKLLCINGAGIQYRWLKNNLNLETNSYQTMNSHASKVSVGSNDLQLIPFGNGAERMFDNKTLGTHICNLNLNKHTRSHIFRAALEGIAFSFIYGLEILKKDNADIKVIRAGNDNLFRSEIFSNTVATLINQEIEIYNTTGAIGAARAAGLSDGTFEDFGTMITKNDHVMTYHPLQNRDNYKEAYSRWKTELNRILINS</sequence>
<feature type="domain" description="Carbohydrate kinase FGGY C-terminal" evidence="5">
    <location>
        <begin position="259"/>
        <end position="447"/>
    </location>
</feature>
<dbReference type="Proteomes" id="UP001501758">
    <property type="component" value="Unassembled WGS sequence"/>
</dbReference>
<dbReference type="PANTHER" id="PTHR43095:SF5">
    <property type="entry name" value="XYLULOSE KINASE"/>
    <property type="match status" value="1"/>
</dbReference>
<evidence type="ECO:0000256" key="1">
    <source>
        <dbReference type="ARBA" id="ARBA00009156"/>
    </source>
</evidence>
<dbReference type="Gene3D" id="3.30.420.40">
    <property type="match status" value="2"/>
</dbReference>
<feature type="domain" description="Carbohydrate kinase FGGY N-terminal" evidence="4">
    <location>
        <begin position="2"/>
        <end position="245"/>
    </location>
</feature>
<evidence type="ECO:0000256" key="2">
    <source>
        <dbReference type="ARBA" id="ARBA00022679"/>
    </source>
</evidence>
<accession>A0ABN1IML0</accession>
<proteinExistence type="inferred from homology"/>
<dbReference type="PIRSF" id="PIRSF000538">
    <property type="entry name" value="GlpK"/>
    <property type="match status" value="1"/>
</dbReference>
<dbReference type="CDD" id="cd07809">
    <property type="entry name" value="ASKHA_NBD_FGGY_BaXK-like"/>
    <property type="match status" value="1"/>
</dbReference>
<evidence type="ECO:0000259" key="5">
    <source>
        <dbReference type="Pfam" id="PF02782"/>
    </source>
</evidence>
<evidence type="ECO:0000256" key="3">
    <source>
        <dbReference type="ARBA" id="ARBA00022777"/>
    </source>
</evidence>
<dbReference type="InterPro" id="IPR043129">
    <property type="entry name" value="ATPase_NBD"/>
</dbReference>
<dbReference type="InterPro" id="IPR000577">
    <property type="entry name" value="Carb_kinase_FGGY"/>
</dbReference>
<dbReference type="Pfam" id="PF00370">
    <property type="entry name" value="FGGY_N"/>
    <property type="match status" value="1"/>
</dbReference>